<name>A0ABY5Y5H7_9FLAO</name>
<evidence type="ECO:0008006" key="3">
    <source>
        <dbReference type="Google" id="ProtNLM"/>
    </source>
</evidence>
<proteinExistence type="predicted"/>
<dbReference type="InterPro" id="IPR043129">
    <property type="entry name" value="ATPase_NBD"/>
</dbReference>
<keyword evidence="2" id="KW-1185">Reference proteome</keyword>
<dbReference type="SUPFAM" id="SSF53067">
    <property type="entry name" value="Actin-like ATPase domain"/>
    <property type="match status" value="1"/>
</dbReference>
<accession>A0ABY5Y5H7</accession>
<gene>
    <name evidence="1" type="ORF">NYZ99_12505</name>
</gene>
<dbReference type="EMBL" id="CP104205">
    <property type="protein sequence ID" value="UWX53934.1"/>
    <property type="molecule type" value="Genomic_DNA"/>
</dbReference>
<dbReference type="RefSeq" id="WP_260571491.1">
    <property type="nucleotide sequence ID" value="NZ_CP104205.1"/>
</dbReference>
<evidence type="ECO:0000313" key="1">
    <source>
        <dbReference type="EMBL" id="UWX53934.1"/>
    </source>
</evidence>
<protein>
    <recommendedName>
        <fullName evidence="3">Carbohydrate kinase FGGY C-terminal domain-containing protein</fullName>
    </recommendedName>
</protein>
<reference evidence="1" key="1">
    <citation type="submission" date="2022-09" db="EMBL/GenBank/DDBJ databases">
        <title>Maribacter litopenaei sp. nov., isolated from the intestinal tract of the Pacific White Shrimp, Litopenaeus vannamei.</title>
        <authorList>
            <person name="Kim S.Y."/>
            <person name="Hwang C.Y."/>
        </authorList>
    </citation>
    <scope>NUCLEOTIDE SEQUENCE</scope>
    <source>
        <strain evidence="1">HL-LV01</strain>
    </source>
</reference>
<sequence>MVSASLIDAEIKVQDNADISAQGAAFLAGLTMGIFRDLDHISSLISSNTLEKKQKSNWEPKYQYWSNLIIQKNNR</sequence>
<dbReference type="Gene3D" id="3.30.420.40">
    <property type="match status" value="1"/>
</dbReference>
<dbReference type="Proteomes" id="UP001059209">
    <property type="component" value="Chromosome"/>
</dbReference>
<evidence type="ECO:0000313" key="2">
    <source>
        <dbReference type="Proteomes" id="UP001059209"/>
    </source>
</evidence>
<organism evidence="1 2">
    <name type="scientific">Maribacter litopenaei</name>
    <dbReference type="NCBI Taxonomy" id="2976127"/>
    <lineage>
        <taxon>Bacteria</taxon>
        <taxon>Pseudomonadati</taxon>
        <taxon>Bacteroidota</taxon>
        <taxon>Flavobacteriia</taxon>
        <taxon>Flavobacteriales</taxon>
        <taxon>Flavobacteriaceae</taxon>
        <taxon>Maribacter</taxon>
    </lineage>
</organism>